<keyword evidence="12" id="KW-0732">Signal</keyword>
<dbReference type="CDD" id="cd01347">
    <property type="entry name" value="ligand_gated_channel"/>
    <property type="match status" value="1"/>
</dbReference>
<keyword evidence="4 10" id="KW-1134">Transmembrane beta strand</keyword>
<evidence type="ECO:0000256" key="10">
    <source>
        <dbReference type="PROSITE-ProRule" id="PRU01360"/>
    </source>
</evidence>
<accession>A0A1N6IZK7</accession>
<sequence length="892" mass="94473">MKKRALAVAARHLIWTHVALGATLAGPVFAQTAPATGSGTNPAAGAAAAPAAASGSSAITTTTDEHGTQAKLKTFEVTGSLIRQTDKTGFNAVQTVTQKDITQSGETTVAGYLQSLSANSASSWGETTPFNLAPGGAGIALRGLSEKYTLVLIDGQRAAPYAFGSNGTDTFFDIDTIPTNMVDRIEVVKSGGVSQYGSDAIAGVVNIITKHDYQGLQLDGSLGGAAQGVDGTVKFNVLGGFGNLASDGYNVTAAASFYRASGLTLGDRSTTDALDYSALGGPNVSPLSYLASPTGVLQAPKNCFGSVGSPNPASEFAGGSTGTVCQPPNAASAYSLAPQVDRSNLKVHADFKINDTTQAWVDAWESYDTTQLSKGYAYLGTAAPGVTAPTVYSPSAGYGLFNNQTSDGYTVNYAFPNQVVQNTDSNFYRVSTGVKGEIDTSSIGNWNWEASAGHSQSTVTNTVSNQLNANVLGTYLSGVTASTFDGNTLQNLPGLYGTTSQLAISKLETVDASISTPNLFHLPTGDVGAGFGTQFQHQSEYVGPGSYNYLNPYLQSVDGERNIAAVFYQFDIPLLDNLKFSQSGRYDHYSDVGGAFSPRFALRYQPIQALTAYASYDRGFRAPTLIEADQKVNAVFQSVTVNGSNYNVPEFITGNPNLAPERTKNYNLGFELSPTRNTDVGLDWYRISVSNVIGTPNPTSEVAADIAQTGSAPAFITEQFENLGTMRTDGFEATFRQALPTQLGTFTLAADWAWVWHFDLANGPGQPSVNLAGNNLGIDTVFGASFPRWKGNTSVNWVSTNRNWNATLTWQYTGPYAQAAGSPGSVGSYSQFNLFASYSGIKHWTLYAGINNIFNHKPPYDALWPYVDGSFYDSSLYSDLGVYAQIGATYKF</sequence>
<dbReference type="InterPro" id="IPR000531">
    <property type="entry name" value="Beta-barrel_TonB"/>
</dbReference>
<evidence type="ECO:0000256" key="2">
    <source>
        <dbReference type="ARBA" id="ARBA00009810"/>
    </source>
</evidence>
<organism evidence="15 16">
    <name type="scientific">Paraburkholderia phenazinium</name>
    <dbReference type="NCBI Taxonomy" id="60549"/>
    <lineage>
        <taxon>Bacteria</taxon>
        <taxon>Pseudomonadati</taxon>
        <taxon>Pseudomonadota</taxon>
        <taxon>Betaproteobacteria</taxon>
        <taxon>Burkholderiales</taxon>
        <taxon>Burkholderiaceae</taxon>
        <taxon>Paraburkholderia</taxon>
    </lineage>
</organism>
<dbReference type="Pfam" id="PF07715">
    <property type="entry name" value="Plug"/>
    <property type="match status" value="1"/>
</dbReference>
<evidence type="ECO:0000256" key="3">
    <source>
        <dbReference type="ARBA" id="ARBA00022448"/>
    </source>
</evidence>
<dbReference type="OrthoDB" id="8530571at2"/>
<keyword evidence="3 10" id="KW-0813">Transport</keyword>
<evidence type="ECO:0000256" key="5">
    <source>
        <dbReference type="ARBA" id="ARBA00022692"/>
    </source>
</evidence>
<dbReference type="Gene3D" id="2.170.130.10">
    <property type="entry name" value="TonB-dependent receptor, plug domain"/>
    <property type="match status" value="1"/>
</dbReference>
<feature type="signal peptide" evidence="12">
    <location>
        <begin position="1"/>
        <end position="30"/>
    </location>
</feature>
<name>A0A1N6IZK7_9BURK</name>
<keyword evidence="16" id="KW-1185">Reference proteome</keyword>
<evidence type="ECO:0000256" key="12">
    <source>
        <dbReference type="SAM" id="SignalP"/>
    </source>
</evidence>
<keyword evidence="6 11" id="KW-0798">TonB box</keyword>
<dbReference type="GO" id="GO:0009279">
    <property type="term" value="C:cell outer membrane"/>
    <property type="evidence" value="ECO:0007669"/>
    <property type="project" value="UniProtKB-SubCell"/>
</dbReference>
<keyword evidence="5 10" id="KW-0812">Transmembrane</keyword>
<feature type="domain" description="TonB-dependent receptor plug" evidence="14">
    <location>
        <begin position="92"/>
        <end position="204"/>
    </location>
</feature>
<dbReference type="InterPro" id="IPR039426">
    <property type="entry name" value="TonB-dep_rcpt-like"/>
</dbReference>
<dbReference type="PROSITE" id="PS52016">
    <property type="entry name" value="TONB_DEPENDENT_REC_3"/>
    <property type="match status" value="1"/>
</dbReference>
<dbReference type="Pfam" id="PF00593">
    <property type="entry name" value="TonB_dep_Rec_b-barrel"/>
    <property type="match status" value="1"/>
</dbReference>
<evidence type="ECO:0000256" key="1">
    <source>
        <dbReference type="ARBA" id="ARBA00004571"/>
    </source>
</evidence>
<evidence type="ECO:0000256" key="7">
    <source>
        <dbReference type="ARBA" id="ARBA00023136"/>
    </source>
</evidence>
<evidence type="ECO:0000256" key="9">
    <source>
        <dbReference type="ARBA" id="ARBA00023237"/>
    </source>
</evidence>
<dbReference type="RefSeq" id="WP_074296054.1">
    <property type="nucleotide sequence ID" value="NZ_FSRU01000001.1"/>
</dbReference>
<evidence type="ECO:0000259" key="14">
    <source>
        <dbReference type="Pfam" id="PF07715"/>
    </source>
</evidence>
<dbReference type="PANTHER" id="PTHR47234:SF1">
    <property type="entry name" value="TONB-DEPENDENT RECEPTOR"/>
    <property type="match status" value="1"/>
</dbReference>
<dbReference type="InterPro" id="IPR037066">
    <property type="entry name" value="Plug_dom_sf"/>
</dbReference>
<gene>
    <name evidence="15" type="ORF">SAMN05444165_2633</name>
</gene>
<dbReference type="InterPro" id="IPR036942">
    <property type="entry name" value="Beta-barrel_TonB_sf"/>
</dbReference>
<reference evidence="15 16" key="1">
    <citation type="submission" date="2016-11" db="EMBL/GenBank/DDBJ databases">
        <authorList>
            <person name="Jaros S."/>
            <person name="Januszkiewicz K."/>
            <person name="Wedrychowicz H."/>
        </authorList>
    </citation>
    <scope>NUCLEOTIDE SEQUENCE [LARGE SCALE GENOMIC DNA]</scope>
    <source>
        <strain evidence="15 16">GAS95</strain>
    </source>
</reference>
<evidence type="ECO:0000256" key="4">
    <source>
        <dbReference type="ARBA" id="ARBA00022452"/>
    </source>
</evidence>
<dbReference type="AlphaFoldDB" id="A0A1N6IZK7"/>
<keyword evidence="8" id="KW-0675">Receptor</keyword>
<evidence type="ECO:0000256" key="6">
    <source>
        <dbReference type="ARBA" id="ARBA00023077"/>
    </source>
</evidence>
<evidence type="ECO:0000313" key="16">
    <source>
        <dbReference type="Proteomes" id="UP000185151"/>
    </source>
</evidence>
<proteinExistence type="inferred from homology"/>
<comment type="subcellular location">
    <subcellularLocation>
        <location evidence="1 10">Cell outer membrane</location>
        <topology evidence="1 10">Multi-pass membrane protein</topology>
    </subcellularLocation>
</comment>
<evidence type="ECO:0000259" key="13">
    <source>
        <dbReference type="Pfam" id="PF00593"/>
    </source>
</evidence>
<dbReference type="Proteomes" id="UP000185151">
    <property type="component" value="Unassembled WGS sequence"/>
</dbReference>
<evidence type="ECO:0000256" key="8">
    <source>
        <dbReference type="ARBA" id="ARBA00023170"/>
    </source>
</evidence>
<keyword evidence="9 10" id="KW-0998">Cell outer membrane</keyword>
<protein>
    <submittedName>
        <fullName evidence="15">Iron complex outermembrane recepter protein</fullName>
    </submittedName>
</protein>
<dbReference type="PANTHER" id="PTHR47234">
    <property type="match status" value="1"/>
</dbReference>
<dbReference type="SUPFAM" id="SSF56935">
    <property type="entry name" value="Porins"/>
    <property type="match status" value="1"/>
</dbReference>
<comment type="similarity">
    <text evidence="2 10 11">Belongs to the TonB-dependent receptor family.</text>
</comment>
<feature type="domain" description="TonB-dependent receptor-like beta-barrel" evidence="13">
    <location>
        <begin position="392"/>
        <end position="853"/>
    </location>
</feature>
<dbReference type="InterPro" id="IPR012910">
    <property type="entry name" value="Plug_dom"/>
</dbReference>
<dbReference type="Gene3D" id="2.40.170.20">
    <property type="entry name" value="TonB-dependent receptor, beta-barrel domain"/>
    <property type="match status" value="1"/>
</dbReference>
<evidence type="ECO:0000256" key="11">
    <source>
        <dbReference type="RuleBase" id="RU003357"/>
    </source>
</evidence>
<dbReference type="EMBL" id="FSRU01000001">
    <property type="protein sequence ID" value="SIO37306.1"/>
    <property type="molecule type" value="Genomic_DNA"/>
</dbReference>
<feature type="chain" id="PRO_5011980553" evidence="12">
    <location>
        <begin position="31"/>
        <end position="892"/>
    </location>
</feature>
<keyword evidence="7 10" id="KW-0472">Membrane</keyword>
<evidence type="ECO:0000313" key="15">
    <source>
        <dbReference type="EMBL" id="SIO37306.1"/>
    </source>
</evidence>